<dbReference type="InterPro" id="IPR014922">
    <property type="entry name" value="YdhG-like"/>
</dbReference>
<comment type="caution">
    <text evidence="2">The sequence shown here is derived from an EMBL/GenBank/DDBJ whole genome shotgun (WGS) entry which is preliminary data.</text>
</comment>
<reference evidence="2 3" key="1">
    <citation type="submission" date="2018-10" db="EMBL/GenBank/DDBJ databases">
        <title>Ulvibacterium marinum gen. nov., sp. nov., a novel marine bacterium of the family Flavobacteriaceae, isolated from a culture of the green alga Ulva prolifera.</title>
        <authorList>
            <person name="Zhang Z."/>
        </authorList>
    </citation>
    <scope>NUCLEOTIDE SEQUENCE [LARGE SCALE GENOMIC DNA]</scope>
    <source>
        <strain evidence="2 3">CCMM003</strain>
    </source>
</reference>
<evidence type="ECO:0000313" key="3">
    <source>
        <dbReference type="Proteomes" id="UP000276603"/>
    </source>
</evidence>
<keyword evidence="3" id="KW-1185">Reference proteome</keyword>
<dbReference type="Pfam" id="PF08818">
    <property type="entry name" value="DUF1801"/>
    <property type="match status" value="1"/>
</dbReference>
<dbReference type="AlphaFoldDB" id="A0A3B0C6Y5"/>
<organism evidence="2 3">
    <name type="scientific">Ulvibacterium marinum</name>
    <dbReference type="NCBI Taxonomy" id="2419782"/>
    <lineage>
        <taxon>Bacteria</taxon>
        <taxon>Pseudomonadati</taxon>
        <taxon>Bacteroidota</taxon>
        <taxon>Flavobacteriia</taxon>
        <taxon>Flavobacteriales</taxon>
        <taxon>Flavobacteriaceae</taxon>
        <taxon>Ulvibacterium</taxon>
    </lineage>
</organism>
<dbReference type="Proteomes" id="UP000276603">
    <property type="component" value="Unassembled WGS sequence"/>
</dbReference>
<dbReference type="RefSeq" id="WP_120712790.1">
    <property type="nucleotide sequence ID" value="NZ_RBCJ01000003.1"/>
</dbReference>
<evidence type="ECO:0000259" key="1">
    <source>
        <dbReference type="Pfam" id="PF08818"/>
    </source>
</evidence>
<accession>A0A3B0C6Y5</accession>
<name>A0A3B0C6Y5_9FLAO</name>
<feature type="domain" description="YdhG-like" evidence="1">
    <location>
        <begin position="18"/>
        <end position="112"/>
    </location>
</feature>
<evidence type="ECO:0000313" key="2">
    <source>
        <dbReference type="EMBL" id="RKN79979.1"/>
    </source>
</evidence>
<dbReference type="Gene3D" id="3.90.1150.200">
    <property type="match status" value="1"/>
</dbReference>
<protein>
    <submittedName>
        <fullName evidence="2">DUF1801 domain-containing protein</fullName>
    </submittedName>
</protein>
<dbReference type="EMBL" id="RBCJ01000003">
    <property type="protein sequence ID" value="RKN79979.1"/>
    <property type="molecule type" value="Genomic_DNA"/>
</dbReference>
<proteinExistence type="predicted"/>
<dbReference type="SUPFAM" id="SSF159888">
    <property type="entry name" value="YdhG-like"/>
    <property type="match status" value="1"/>
</dbReference>
<gene>
    <name evidence="2" type="ORF">D7Z94_17165</name>
</gene>
<sequence>MDNSKKVETYFQENHLFKEGIATLRNLAHKTEATETFKWHAPVYTINNKNVFWIARFKNHFGLGFFNGVLLSDPKKVLENAQEGKTFAMRHWKFTKNDEIDEEGVLSYMLEALENQKKGIDAKALRK</sequence>
<dbReference type="OrthoDB" id="214150at2"/>